<dbReference type="Gene3D" id="3.40.47.10">
    <property type="match status" value="2"/>
</dbReference>
<evidence type="ECO:0000256" key="2">
    <source>
        <dbReference type="ARBA" id="ARBA00022679"/>
    </source>
</evidence>
<dbReference type="InterPro" id="IPR011554">
    <property type="entry name" value="HMG_CoA_synthase_prok"/>
</dbReference>
<feature type="domain" description="Hydroxymethylglutaryl-coenzyme A synthase N-terminal" evidence="5">
    <location>
        <begin position="2"/>
        <end position="167"/>
    </location>
</feature>
<dbReference type="InterPro" id="IPR013528">
    <property type="entry name" value="HMG_CoA_synth_N"/>
</dbReference>
<feature type="binding site" evidence="4">
    <location>
        <position position="29"/>
    </location>
    <ligand>
        <name>(3S)-3-hydroxy-3-methylglutaryl-CoA</name>
        <dbReference type="ChEBI" id="CHEBI:43074"/>
    </ligand>
</feature>
<dbReference type="CDD" id="cd00827">
    <property type="entry name" value="init_cond_enzymes"/>
    <property type="match status" value="1"/>
</dbReference>
<name>A0A5N6RX79_9BIFI</name>
<keyword evidence="2 7" id="KW-0808">Transferase</keyword>
<dbReference type="PANTHER" id="PTHR43323:SF2">
    <property type="entry name" value="HYDROXYMETHYLGLUTARYL-COA SYNTHASE"/>
    <property type="match status" value="1"/>
</dbReference>
<dbReference type="Pfam" id="PF08540">
    <property type="entry name" value="HMG_CoA_synt_C"/>
    <property type="match status" value="1"/>
</dbReference>
<keyword evidence="7" id="KW-0012">Acyltransferase</keyword>
<dbReference type="AlphaFoldDB" id="A0A5N6RX79"/>
<evidence type="ECO:0000256" key="3">
    <source>
        <dbReference type="PIRSR" id="PIRSR611554-1"/>
    </source>
</evidence>
<comment type="similarity">
    <text evidence="1">Belongs to the thiolase-like superfamily. HMG-CoA synthase family.</text>
</comment>
<dbReference type="PANTHER" id="PTHR43323">
    <property type="entry name" value="3-HYDROXY-3-METHYLGLUTARYL COENZYME A SYNTHASE"/>
    <property type="match status" value="1"/>
</dbReference>
<evidence type="ECO:0000259" key="5">
    <source>
        <dbReference type="Pfam" id="PF01154"/>
    </source>
</evidence>
<evidence type="ECO:0000313" key="8">
    <source>
        <dbReference type="Proteomes" id="UP000325415"/>
    </source>
</evidence>
<feature type="binding site" evidence="4">
    <location>
        <position position="245"/>
    </location>
    <ligand>
        <name>(3S)-3-hydroxy-3-methylglutaryl-CoA</name>
        <dbReference type="ChEBI" id="CHEBI:43074"/>
    </ligand>
</feature>
<comment type="caution">
    <text evidence="7">The sequence shown here is derived from an EMBL/GenBank/DDBJ whole genome shotgun (WGS) entry which is preliminary data.</text>
</comment>
<evidence type="ECO:0000256" key="1">
    <source>
        <dbReference type="ARBA" id="ARBA00007061"/>
    </source>
</evidence>
<accession>A0A5N6RX79</accession>
<feature type="binding site" evidence="4">
    <location>
        <position position="151"/>
    </location>
    <ligand>
        <name>substrate</name>
    </ligand>
</feature>
<dbReference type="Pfam" id="PF01154">
    <property type="entry name" value="HMG_CoA_synt_N"/>
    <property type="match status" value="1"/>
</dbReference>
<organism evidence="7 8">
    <name type="scientific">Bifidobacterium tibiigranuli</name>
    <dbReference type="NCBI Taxonomy" id="2172043"/>
    <lineage>
        <taxon>Bacteria</taxon>
        <taxon>Bacillati</taxon>
        <taxon>Actinomycetota</taxon>
        <taxon>Actinomycetes</taxon>
        <taxon>Bifidobacteriales</taxon>
        <taxon>Bifidobacteriaceae</taxon>
        <taxon>Bifidobacterium</taxon>
    </lineage>
</organism>
<evidence type="ECO:0000259" key="6">
    <source>
        <dbReference type="Pfam" id="PF08540"/>
    </source>
</evidence>
<keyword evidence="8" id="KW-1185">Reference proteome</keyword>
<feature type="active site" description="Proton donor/acceptor" evidence="3">
    <location>
        <position position="82"/>
    </location>
</feature>
<evidence type="ECO:0000313" key="7">
    <source>
        <dbReference type="EMBL" id="KAE8127766.1"/>
    </source>
</evidence>
<dbReference type="GO" id="GO:0004421">
    <property type="term" value="F:hydroxymethylglutaryl-CoA synthase activity"/>
    <property type="evidence" value="ECO:0007669"/>
    <property type="project" value="UniProtKB-EC"/>
</dbReference>
<dbReference type="NCBIfam" id="TIGR01835">
    <property type="entry name" value="HMG-CoA-S_prok"/>
    <property type="match status" value="1"/>
</dbReference>
<dbReference type="OrthoDB" id="9769523at2"/>
<feature type="binding site" evidence="4">
    <location>
        <position position="278"/>
    </location>
    <ligand>
        <name>(3S)-3-hydroxy-3-methylglutaryl-CoA</name>
        <dbReference type="ChEBI" id="CHEBI:43074"/>
    </ligand>
</feature>
<evidence type="ECO:0000256" key="4">
    <source>
        <dbReference type="PIRSR" id="PIRSR611554-2"/>
    </source>
</evidence>
<dbReference type="GeneID" id="78127543"/>
<feature type="binding site" evidence="4">
    <location>
        <position position="146"/>
    </location>
    <ligand>
        <name>(3S)-3-hydroxy-3-methylglutaryl-CoA</name>
        <dbReference type="ChEBI" id="CHEBI:43074"/>
    </ligand>
</feature>
<feature type="active site" description="Acyl-thioester intermediate" evidence="3">
    <location>
        <position position="114"/>
    </location>
</feature>
<dbReference type="SUPFAM" id="SSF53901">
    <property type="entry name" value="Thiolase-like"/>
    <property type="match status" value="2"/>
</dbReference>
<protein>
    <submittedName>
        <fullName evidence="7">Hydroxymethylglutaryl-CoA synthase</fullName>
        <ecNumber evidence="7">2.3.3.10</ecNumber>
    </submittedName>
</protein>
<dbReference type="InterPro" id="IPR016039">
    <property type="entry name" value="Thiolase-like"/>
</dbReference>
<dbReference type="Proteomes" id="UP000325415">
    <property type="component" value="Unassembled WGS sequence"/>
</dbReference>
<feature type="active site" description="Proton donor/acceptor" evidence="3">
    <location>
        <position position="236"/>
    </location>
</feature>
<sequence length="389" mass="42337">MKVGIDRIEFSTPNRYLDLVDLAHARGADPNKYLIGIGQRKMAVPTLSQDIVAMGANAAEGILENLDDAARASIGLLIVATESGVDQSKASALFVHDLLGLPTSMRAIEIKEACYGGTAGLQLAADFVRAHPGTKALVIAADIARYGLNTGGEVTQGAGAVAMLVSENPHILALEERSVVRSRSTDDFWRPNYSAEAFAKGKYSEQVYLEMFAEDWREAESLGLTQVSGLQALLFHIPFSKMGRKGLRSLEPIIPAADYERLTARFEKGIVYGQEVGNLYTASLYLSLISLLEQDESLCAGDRIGLFSYGSGSVAELFFGTLQPGYRDRLNRVGHEALLAARQRLSMDEYEAIFSASLVIDGSRQDIEDGDPAAPHALVRMEGHERFYR</sequence>
<gene>
    <name evidence="7" type="ORF">DDE84_07585</name>
</gene>
<dbReference type="InterPro" id="IPR013746">
    <property type="entry name" value="HMG_CoA_synt_C_dom"/>
</dbReference>
<proteinExistence type="inferred from homology"/>
<dbReference type="RefSeq" id="WP_152581095.1">
    <property type="nucleotide sequence ID" value="NZ_QDAG01000007.1"/>
</dbReference>
<dbReference type="GO" id="GO:0006084">
    <property type="term" value="P:acetyl-CoA metabolic process"/>
    <property type="evidence" value="ECO:0007669"/>
    <property type="project" value="InterPro"/>
</dbReference>
<feature type="domain" description="Hydroxymethylglutaryl-coenzyme A synthase C-terminal" evidence="6">
    <location>
        <begin position="260"/>
        <end position="351"/>
    </location>
</feature>
<dbReference type="EC" id="2.3.3.10" evidence="7"/>
<reference evidence="7 8" key="1">
    <citation type="submission" date="2018-04" db="EMBL/GenBank/DDBJ databases">
        <authorList>
            <person name="Eckel V.P."/>
            <person name="Vogel R.F."/>
        </authorList>
    </citation>
    <scope>NUCLEOTIDE SEQUENCE [LARGE SCALE GENOMIC DNA]</scope>
    <source>
        <strain evidence="8">TMW 2.1764</strain>
    </source>
</reference>
<dbReference type="EMBL" id="QDAG01000007">
    <property type="protein sequence ID" value="KAE8127766.1"/>
    <property type="molecule type" value="Genomic_DNA"/>
</dbReference>